<dbReference type="EnsemblMetazoa" id="XM_001198056">
    <property type="protein sequence ID" value="XP_001198056"/>
    <property type="gene ID" value="LOC762443"/>
</dbReference>
<dbReference type="Pfam" id="PF00046">
    <property type="entry name" value="Homeodomain"/>
    <property type="match status" value="1"/>
</dbReference>
<dbReference type="InterPro" id="IPR051662">
    <property type="entry name" value="H2.0_Homeobox_NeuralPatt"/>
</dbReference>
<evidence type="ECO:0000256" key="2">
    <source>
        <dbReference type="ARBA" id="ARBA00023125"/>
    </source>
</evidence>
<dbReference type="CDD" id="cd00086">
    <property type="entry name" value="homeodomain"/>
    <property type="match status" value="1"/>
</dbReference>
<dbReference type="PANTHER" id="PTHR24331">
    <property type="entry name" value="DBX"/>
    <property type="match status" value="1"/>
</dbReference>
<dbReference type="InterPro" id="IPR000047">
    <property type="entry name" value="HTH_motif"/>
</dbReference>
<dbReference type="InterPro" id="IPR009057">
    <property type="entry name" value="Homeodomain-like_sf"/>
</dbReference>
<dbReference type="AlphaFoldDB" id="A0A7M7G470"/>
<evidence type="ECO:0000256" key="1">
    <source>
        <dbReference type="ARBA" id="ARBA00022473"/>
    </source>
</evidence>
<evidence type="ECO:0000256" key="6">
    <source>
        <dbReference type="PROSITE-ProRule" id="PRU00108"/>
    </source>
</evidence>
<feature type="compositionally biased region" description="Pro residues" evidence="8">
    <location>
        <begin position="195"/>
        <end position="204"/>
    </location>
</feature>
<accession>A0A7M7G470</accession>
<keyword evidence="4 6" id="KW-0539">Nucleus</keyword>
<dbReference type="KEGG" id="spu:762443"/>
<dbReference type="InterPro" id="IPR017970">
    <property type="entry name" value="Homeobox_CS"/>
</dbReference>
<evidence type="ECO:0000256" key="5">
    <source>
        <dbReference type="ARBA" id="ARBA00038504"/>
    </source>
</evidence>
<dbReference type="RefSeq" id="XP_001198056.2">
    <property type="nucleotide sequence ID" value="XM_001198056.3"/>
</dbReference>
<evidence type="ECO:0000256" key="8">
    <source>
        <dbReference type="SAM" id="MobiDB-lite"/>
    </source>
</evidence>
<evidence type="ECO:0000256" key="4">
    <source>
        <dbReference type="ARBA" id="ARBA00023242"/>
    </source>
</evidence>
<evidence type="ECO:0000256" key="7">
    <source>
        <dbReference type="RuleBase" id="RU000682"/>
    </source>
</evidence>
<feature type="region of interest" description="Disordered" evidence="8">
    <location>
        <begin position="149"/>
        <end position="289"/>
    </location>
</feature>
<proteinExistence type="inferred from homology"/>
<reference evidence="10" key="2">
    <citation type="submission" date="2021-01" db="UniProtKB">
        <authorList>
            <consortium name="EnsemblMetazoa"/>
        </authorList>
    </citation>
    <scope>IDENTIFICATION</scope>
</reference>
<dbReference type="GO" id="GO:0005634">
    <property type="term" value="C:nucleus"/>
    <property type="evidence" value="ECO:0007669"/>
    <property type="project" value="UniProtKB-SubCell"/>
</dbReference>
<feature type="region of interest" description="Disordered" evidence="8">
    <location>
        <begin position="83"/>
        <end position="110"/>
    </location>
</feature>
<dbReference type="InParanoid" id="A0A7M7G470"/>
<sequence length="560" mass="61013">MTALEASSRSAMPGEVPYTFAPTLPAMSGLPHPGGLPLPHLMRRLEPRFDASDEKSSIFSGVLAPTPIYQGIFRQHLAATAPQPISNTASSPQATPPPVPQQPPAGGIANSTTSFLVKDILSSRAPIHKPIPRHPASCTTCNCLRQQKDQLTPNSSSNGNNNNNNNNNHTSQHQDHQHHYHHPHPPHGDRSSSSPPHPPHPPPSVSSSSSASSSHSHNHLPTSSSAPSTQSHHQLPLPLTSSFHPAHHHTPQRLPLHHGSHHRHQIPSPGGSPGANNHHQPPQPALPSSFLKFGVNSLLSPHSLSPHVSQACTASIGHSAFSDLRPVIASLGTLHRSFYENSFHQSPTSAPRNPFLQVPPSSVIPVPGTFPWPGAARGKPRRGMLRRAVFSDAQRKGLEKRFQQQKYISKPDRKKLAAKLGLKDSQVKIWFQNRRMKWRNSKERELLSAGGSRESTLPNRSNPNPDLSDVGGACNALLMGNNPDCESDSEKELMDTPTSSPCGSPTHLQHHVRSTHAQEELLMPTMHGHYLHHNEYGVDDDRKIPEFAEVGDSDNEIDID</sequence>
<keyword evidence="3 6" id="KW-0371">Homeobox</keyword>
<evidence type="ECO:0000313" key="11">
    <source>
        <dbReference type="Proteomes" id="UP000007110"/>
    </source>
</evidence>
<protein>
    <recommendedName>
        <fullName evidence="9">Homeobox domain-containing protein</fullName>
    </recommendedName>
</protein>
<dbReference type="InterPro" id="IPR001356">
    <property type="entry name" value="HD"/>
</dbReference>
<dbReference type="GeneID" id="762443"/>
<dbReference type="GO" id="GO:0003677">
    <property type="term" value="F:DNA binding"/>
    <property type="evidence" value="ECO:0007669"/>
    <property type="project" value="UniProtKB-UniRule"/>
</dbReference>
<feature type="DNA-binding region" description="Homeobox" evidence="6">
    <location>
        <begin position="383"/>
        <end position="442"/>
    </location>
</feature>
<dbReference type="Gene3D" id="1.10.10.60">
    <property type="entry name" value="Homeodomain-like"/>
    <property type="match status" value="1"/>
</dbReference>
<feature type="domain" description="Homeobox" evidence="9">
    <location>
        <begin position="381"/>
        <end position="441"/>
    </location>
</feature>
<comment type="similarity">
    <text evidence="5">Belongs to the H2.0 homeobox family.</text>
</comment>
<dbReference type="GO" id="GO:0006357">
    <property type="term" value="P:regulation of transcription by RNA polymerase II"/>
    <property type="evidence" value="ECO:0000318"/>
    <property type="project" value="GO_Central"/>
</dbReference>
<dbReference type="PRINTS" id="PR00031">
    <property type="entry name" value="HTHREPRESSR"/>
</dbReference>
<keyword evidence="11" id="KW-1185">Reference proteome</keyword>
<dbReference type="GO" id="GO:0000981">
    <property type="term" value="F:DNA-binding transcription factor activity, RNA polymerase II-specific"/>
    <property type="evidence" value="ECO:0007669"/>
    <property type="project" value="InterPro"/>
</dbReference>
<name>A0A7M7G470_STRPU</name>
<reference evidence="11" key="1">
    <citation type="submission" date="2015-02" db="EMBL/GenBank/DDBJ databases">
        <title>Genome sequencing for Strongylocentrotus purpuratus.</title>
        <authorList>
            <person name="Murali S."/>
            <person name="Liu Y."/>
            <person name="Vee V."/>
            <person name="English A."/>
            <person name="Wang M."/>
            <person name="Skinner E."/>
            <person name="Han Y."/>
            <person name="Muzny D.M."/>
            <person name="Worley K.C."/>
            <person name="Gibbs R.A."/>
        </authorList>
    </citation>
    <scope>NUCLEOTIDE SEQUENCE</scope>
</reference>
<feature type="compositionally biased region" description="Low complexity" evidence="8">
    <location>
        <begin position="205"/>
        <end position="221"/>
    </location>
</feature>
<dbReference type="SUPFAM" id="SSF46689">
    <property type="entry name" value="Homeodomain-like"/>
    <property type="match status" value="1"/>
</dbReference>
<dbReference type="PROSITE" id="PS50071">
    <property type="entry name" value="HOMEOBOX_2"/>
    <property type="match status" value="1"/>
</dbReference>
<feature type="compositionally biased region" description="Pro residues" evidence="8">
    <location>
        <begin position="94"/>
        <end position="103"/>
    </location>
</feature>
<feature type="compositionally biased region" description="Polar residues" evidence="8">
    <location>
        <begin position="222"/>
        <end position="243"/>
    </location>
</feature>
<dbReference type="Proteomes" id="UP000007110">
    <property type="component" value="Unassembled WGS sequence"/>
</dbReference>
<keyword evidence="1" id="KW-0217">Developmental protein</keyword>
<evidence type="ECO:0000313" key="10">
    <source>
        <dbReference type="EnsemblMetazoa" id="XP_001198056"/>
    </source>
</evidence>
<evidence type="ECO:0000259" key="9">
    <source>
        <dbReference type="PROSITE" id="PS50071"/>
    </source>
</evidence>
<feature type="compositionally biased region" description="Polar residues" evidence="8">
    <location>
        <begin position="453"/>
        <end position="465"/>
    </location>
</feature>
<dbReference type="InterPro" id="IPR020479">
    <property type="entry name" value="HD_metazoa"/>
</dbReference>
<dbReference type="SMART" id="SM00389">
    <property type="entry name" value="HOX"/>
    <property type="match status" value="1"/>
</dbReference>
<feature type="compositionally biased region" description="Low complexity" evidence="8">
    <location>
        <begin position="153"/>
        <end position="171"/>
    </location>
</feature>
<dbReference type="PRINTS" id="PR00024">
    <property type="entry name" value="HOMEOBOX"/>
</dbReference>
<dbReference type="OrthoDB" id="6159439at2759"/>
<organism evidence="10 11">
    <name type="scientific">Strongylocentrotus purpuratus</name>
    <name type="common">Purple sea urchin</name>
    <dbReference type="NCBI Taxonomy" id="7668"/>
    <lineage>
        <taxon>Eukaryota</taxon>
        <taxon>Metazoa</taxon>
        <taxon>Echinodermata</taxon>
        <taxon>Eleutherozoa</taxon>
        <taxon>Echinozoa</taxon>
        <taxon>Echinoidea</taxon>
        <taxon>Euechinoidea</taxon>
        <taxon>Echinacea</taxon>
        <taxon>Camarodonta</taxon>
        <taxon>Echinidea</taxon>
        <taxon>Strongylocentrotidae</taxon>
        <taxon>Strongylocentrotus</taxon>
    </lineage>
</organism>
<dbReference type="PROSITE" id="PS00027">
    <property type="entry name" value="HOMEOBOX_1"/>
    <property type="match status" value="1"/>
</dbReference>
<dbReference type="FunFam" id="1.10.10.60:FF:000177">
    <property type="entry name" value="Homeobox protein DBX1"/>
    <property type="match status" value="1"/>
</dbReference>
<feature type="region of interest" description="Disordered" evidence="8">
    <location>
        <begin position="442"/>
        <end position="508"/>
    </location>
</feature>
<keyword evidence="2 6" id="KW-0238">DNA-binding</keyword>
<dbReference type="PANTHER" id="PTHR24331:SF0">
    <property type="entry name" value="DBX"/>
    <property type="match status" value="1"/>
</dbReference>
<feature type="compositionally biased region" description="Basic residues" evidence="8">
    <location>
        <begin position="245"/>
        <end position="265"/>
    </location>
</feature>
<evidence type="ECO:0000256" key="3">
    <source>
        <dbReference type="ARBA" id="ARBA00023155"/>
    </source>
</evidence>
<feature type="compositionally biased region" description="Polar residues" evidence="8">
    <location>
        <begin position="496"/>
        <end position="507"/>
    </location>
</feature>
<comment type="subcellular location">
    <subcellularLocation>
        <location evidence="6 7">Nucleus</location>
    </subcellularLocation>
</comment>
<dbReference type="CTD" id="120237"/>
<dbReference type="OMA" id="HGHYLHH"/>